<accession>A0A5J4PS37</accession>
<proteinExistence type="predicted"/>
<evidence type="ECO:0000313" key="2">
    <source>
        <dbReference type="Proteomes" id="UP000324800"/>
    </source>
</evidence>
<evidence type="ECO:0000313" key="1">
    <source>
        <dbReference type="EMBL" id="KAA6311680.1"/>
    </source>
</evidence>
<dbReference type="InterPro" id="IPR011050">
    <property type="entry name" value="Pectin_lyase_fold/virulence"/>
</dbReference>
<dbReference type="AlphaFoldDB" id="A0A5J4PS37"/>
<reference evidence="1 2" key="1">
    <citation type="submission" date="2019-03" db="EMBL/GenBank/DDBJ databases">
        <title>Single cell metagenomics reveals metabolic interactions within the superorganism composed of flagellate Streblomastix strix and complex community of Bacteroidetes bacteria on its surface.</title>
        <authorList>
            <person name="Treitli S.C."/>
            <person name="Kolisko M."/>
            <person name="Husnik F."/>
            <person name="Keeling P."/>
            <person name="Hampl V."/>
        </authorList>
    </citation>
    <scope>NUCLEOTIDE SEQUENCE [LARGE SCALE GENOMIC DNA]</scope>
    <source>
        <strain evidence="1">ST1C</strain>
    </source>
</reference>
<protein>
    <recommendedName>
        <fullName evidence="3">Right handed beta helix domain-containing protein</fullName>
    </recommendedName>
</protein>
<dbReference type="SUPFAM" id="SSF51126">
    <property type="entry name" value="Pectin lyase-like"/>
    <property type="match status" value="1"/>
</dbReference>
<organism evidence="1 2">
    <name type="scientific">Streblomastix strix</name>
    <dbReference type="NCBI Taxonomy" id="222440"/>
    <lineage>
        <taxon>Eukaryota</taxon>
        <taxon>Metamonada</taxon>
        <taxon>Preaxostyla</taxon>
        <taxon>Oxymonadida</taxon>
        <taxon>Streblomastigidae</taxon>
        <taxon>Streblomastix</taxon>
    </lineage>
</organism>
<sequence length="160" mass="17487">MEFIDCIGGLGGGLYIWASQKLILVMLNKIIFQNCTGTFGGGMYMALSDISINIQITGELSFDNCSCTYYGGGMYITLSDIDTDVQITGELSFDNYSSAILGGGIYVSSSGSQLSFENKIQFIDCSSQNSGGGLYVDCYDEGTIRRSNLCLDAKWWYINY</sequence>
<gene>
    <name evidence="1" type="ORF">EZS28_056077</name>
</gene>
<dbReference type="EMBL" id="SNRW01049129">
    <property type="protein sequence ID" value="KAA6311680.1"/>
    <property type="molecule type" value="Genomic_DNA"/>
</dbReference>
<name>A0A5J4PS37_9EUKA</name>
<comment type="caution">
    <text evidence="1">The sequence shown here is derived from an EMBL/GenBank/DDBJ whole genome shotgun (WGS) entry which is preliminary data.</text>
</comment>
<dbReference type="Proteomes" id="UP000324800">
    <property type="component" value="Unassembled WGS sequence"/>
</dbReference>
<evidence type="ECO:0008006" key="3">
    <source>
        <dbReference type="Google" id="ProtNLM"/>
    </source>
</evidence>
<dbReference type="OrthoDB" id="432246at2759"/>